<keyword evidence="2" id="KW-0812">Transmembrane</keyword>
<keyword evidence="2" id="KW-1133">Transmembrane helix</keyword>
<feature type="transmembrane region" description="Helical" evidence="2">
    <location>
        <begin position="7"/>
        <end position="27"/>
    </location>
</feature>
<evidence type="ECO:0000313" key="3">
    <source>
        <dbReference type="EMBL" id="PIT91032.1"/>
    </source>
</evidence>
<gene>
    <name evidence="3" type="ORF">COU17_02560</name>
</gene>
<organism evidence="3 4">
    <name type="scientific">Candidatus Kaiserbacteria bacterium CG10_big_fil_rev_8_21_14_0_10_49_17</name>
    <dbReference type="NCBI Taxonomy" id="1974609"/>
    <lineage>
        <taxon>Bacteria</taxon>
        <taxon>Candidatus Kaiseribacteriota</taxon>
    </lineage>
</organism>
<dbReference type="Proteomes" id="UP000228809">
    <property type="component" value="Unassembled WGS sequence"/>
</dbReference>
<evidence type="ECO:0000256" key="1">
    <source>
        <dbReference type="SAM" id="MobiDB-lite"/>
    </source>
</evidence>
<dbReference type="AlphaFoldDB" id="A0A2M6WE20"/>
<proteinExistence type="predicted"/>
<evidence type="ECO:0000256" key="2">
    <source>
        <dbReference type="SAM" id="Phobius"/>
    </source>
</evidence>
<sequence>MGFIKKYKNILIVIAVVVVSFVAYSMFFGGEGNQNQVLTSDAANGVGTSAQQEASRELLSLLLDLRAIQLDESIFDDPAFRALTDFGQDLVQEPTGRRNPFAPLGGAAAAVESQ</sequence>
<keyword evidence="2" id="KW-0472">Membrane</keyword>
<protein>
    <submittedName>
        <fullName evidence="3">Uncharacterized protein</fullName>
    </submittedName>
</protein>
<name>A0A2M6WE20_9BACT</name>
<comment type="caution">
    <text evidence="3">The sequence shown here is derived from an EMBL/GenBank/DDBJ whole genome shotgun (WGS) entry which is preliminary data.</text>
</comment>
<feature type="region of interest" description="Disordered" evidence="1">
    <location>
        <begin position="94"/>
        <end position="114"/>
    </location>
</feature>
<accession>A0A2M6WE20</accession>
<evidence type="ECO:0000313" key="4">
    <source>
        <dbReference type="Proteomes" id="UP000228809"/>
    </source>
</evidence>
<reference evidence="4" key="1">
    <citation type="submission" date="2017-09" db="EMBL/GenBank/DDBJ databases">
        <title>Depth-based differentiation of microbial function through sediment-hosted aquifers and enrichment of novel symbionts in the deep terrestrial subsurface.</title>
        <authorList>
            <person name="Probst A.J."/>
            <person name="Ladd B."/>
            <person name="Jarett J.K."/>
            <person name="Geller-Mcgrath D.E."/>
            <person name="Sieber C.M.K."/>
            <person name="Emerson J.B."/>
            <person name="Anantharaman K."/>
            <person name="Thomas B.C."/>
            <person name="Malmstrom R."/>
            <person name="Stieglmeier M."/>
            <person name="Klingl A."/>
            <person name="Woyke T."/>
            <person name="Ryan C.M."/>
            <person name="Banfield J.F."/>
        </authorList>
    </citation>
    <scope>NUCLEOTIDE SEQUENCE [LARGE SCALE GENOMIC DNA]</scope>
</reference>
<dbReference type="EMBL" id="PFBJ01000013">
    <property type="protein sequence ID" value="PIT91032.1"/>
    <property type="molecule type" value="Genomic_DNA"/>
</dbReference>